<dbReference type="AlphaFoldDB" id="A0A5P1EQT5"/>
<dbReference type="Proteomes" id="UP000243459">
    <property type="component" value="Chromosome 5"/>
</dbReference>
<evidence type="ECO:0000313" key="2">
    <source>
        <dbReference type="EMBL" id="ONK68368.1"/>
    </source>
</evidence>
<reference evidence="3" key="1">
    <citation type="journal article" date="2017" name="Nat. Commun.">
        <title>The asparagus genome sheds light on the origin and evolution of a young Y chromosome.</title>
        <authorList>
            <person name="Harkess A."/>
            <person name="Zhou J."/>
            <person name="Xu C."/>
            <person name="Bowers J.E."/>
            <person name="Van der Hulst R."/>
            <person name="Ayyampalayam S."/>
            <person name="Mercati F."/>
            <person name="Riccardi P."/>
            <person name="McKain M.R."/>
            <person name="Kakrana A."/>
            <person name="Tang H."/>
            <person name="Ray J."/>
            <person name="Groenendijk J."/>
            <person name="Arikit S."/>
            <person name="Mathioni S.M."/>
            <person name="Nakano M."/>
            <person name="Shan H."/>
            <person name="Telgmann-Rauber A."/>
            <person name="Kanno A."/>
            <person name="Yue Z."/>
            <person name="Chen H."/>
            <person name="Li W."/>
            <person name="Chen Y."/>
            <person name="Xu X."/>
            <person name="Zhang Y."/>
            <person name="Luo S."/>
            <person name="Chen H."/>
            <person name="Gao J."/>
            <person name="Mao Z."/>
            <person name="Pires J.C."/>
            <person name="Luo M."/>
            <person name="Kudrna D."/>
            <person name="Wing R.A."/>
            <person name="Meyers B.C."/>
            <person name="Yi K."/>
            <person name="Kong H."/>
            <person name="Lavrijsen P."/>
            <person name="Sunseri F."/>
            <person name="Falavigna A."/>
            <person name="Ye Y."/>
            <person name="Leebens-Mack J.H."/>
            <person name="Chen G."/>
        </authorList>
    </citation>
    <scope>NUCLEOTIDE SEQUENCE [LARGE SCALE GENOMIC DNA]</scope>
    <source>
        <strain evidence="3">cv. DH0086</strain>
    </source>
</reference>
<accession>A0A5P1EQT5</accession>
<feature type="region of interest" description="Disordered" evidence="1">
    <location>
        <begin position="146"/>
        <end position="176"/>
    </location>
</feature>
<dbReference type="EMBL" id="CM007385">
    <property type="protein sequence ID" value="ONK68368.1"/>
    <property type="molecule type" value="Genomic_DNA"/>
</dbReference>
<gene>
    <name evidence="2" type="ORF">A4U43_C05F10700</name>
</gene>
<dbReference type="Gramene" id="ONK68368">
    <property type="protein sequence ID" value="ONK68368"/>
    <property type="gene ID" value="A4U43_C05F10700"/>
</dbReference>
<evidence type="ECO:0000256" key="1">
    <source>
        <dbReference type="SAM" id="MobiDB-lite"/>
    </source>
</evidence>
<protein>
    <submittedName>
        <fullName evidence="2">Uncharacterized protein</fullName>
    </submittedName>
</protein>
<keyword evidence="3" id="KW-1185">Reference proteome</keyword>
<feature type="region of interest" description="Disordered" evidence="1">
    <location>
        <begin position="66"/>
        <end position="86"/>
    </location>
</feature>
<name>A0A5P1EQT5_ASPOF</name>
<sequence length="176" mass="18901">MASSWQAAPSTPHPPSLSISYLQRLLNHLSASSIDHVNSQLLPRLLSELLHPPILDRVLDTLNGFRPPRGASDGGEVGDQDEERGSATTVVVVDVVDPFGDDGDLISVSGLYEGLGFVVEASDVDLDVGDAISTYANRHARRDDAALMPSSTMVSSSRPPPPLRLLRLRPQVPHQP</sequence>
<organism evidence="2 3">
    <name type="scientific">Asparagus officinalis</name>
    <name type="common">Garden asparagus</name>
    <dbReference type="NCBI Taxonomy" id="4686"/>
    <lineage>
        <taxon>Eukaryota</taxon>
        <taxon>Viridiplantae</taxon>
        <taxon>Streptophyta</taxon>
        <taxon>Embryophyta</taxon>
        <taxon>Tracheophyta</taxon>
        <taxon>Spermatophyta</taxon>
        <taxon>Magnoliopsida</taxon>
        <taxon>Liliopsida</taxon>
        <taxon>Asparagales</taxon>
        <taxon>Asparagaceae</taxon>
        <taxon>Asparagoideae</taxon>
        <taxon>Asparagus</taxon>
    </lineage>
</organism>
<evidence type="ECO:0000313" key="3">
    <source>
        <dbReference type="Proteomes" id="UP000243459"/>
    </source>
</evidence>
<proteinExistence type="predicted"/>